<dbReference type="EMBL" id="JAGKQM010000004">
    <property type="protein sequence ID" value="KAH0930164.1"/>
    <property type="molecule type" value="Genomic_DNA"/>
</dbReference>
<feature type="compositionally biased region" description="Basic and acidic residues" evidence="1">
    <location>
        <begin position="24"/>
        <end position="42"/>
    </location>
</feature>
<reference evidence="2 3" key="1">
    <citation type="submission" date="2021-05" db="EMBL/GenBank/DDBJ databases">
        <title>Genome Assembly of Synthetic Allotetraploid Brassica napus Reveals Homoeologous Exchanges between Subgenomes.</title>
        <authorList>
            <person name="Davis J.T."/>
        </authorList>
    </citation>
    <scope>NUCLEOTIDE SEQUENCE [LARGE SCALE GENOMIC DNA]</scope>
    <source>
        <strain evidence="3">cv. Da-Ae</strain>
        <tissue evidence="2">Seedling</tissue>
    </source>
</reference>
<gene>
    <name evidence="2" type="ORF">HID58_015891</name>
</gene>
<dbReference type="Proteomes" id="UP000824890">
    <property type="component" value="Unassembled WGS sequence"/>
</dbReference>
<evidence type="ECO:0000313" key="2">
    <source>
        <dbReference type="EMBL" id="KAH0930164.1"/>
    </source>
</evidence>
<comment type="caution">
    <text evidence="2">The sequence shown here is derived from an EMBL/GenBank/DDBJ whole genome shotgun (WGS) entry which is preliminary data.</text>
</comment>
<proteinExistence type="predicted"/>
<sequence>MMSSYYFRHVSRNGNLRSGSRTWPVKDCRRTRKQENSREVQSRTHRSGSKQASTKAPGYAPELRWRRTSTNKPSYLNWETKVQARIAAVNIEAQVTVKRRLVQQALFTAYATQRMQQRPRGTLSRTVGALKIRTTSEARRGSQSHHQRKPWLLLLEINERSPTSSSDSSFRLGPLEQDGEALKLAADGGDRGKQRRRRSEVKRQRRASFRQTTVADLTQIQRETNPRSTKTTVPPASIKTITTSPSLRRHWGHTQTSIWSPDPAVIRQKLEKEEQRGGEEANSFTGRGLDREERF</sequence>
<accession>A0ABQ8DLD0</accession>
<feature type="region of interest" description="Disordered" evidence="1">
    <location>
        <begin position="183"/>
        <end position="216"/>
    </location>
</feature>
<evidence type="ECO:0000313" key="3">
    <source>
        <dbReference type="Proteomes" id="UP000824890"/>
    </source>
</evidence>
<evidence type="ECO:0000256" key="1">
    <source>
        <dbReference type="SAM" id="MobiDB-lite"/>
    </source>
</evidence>
<feature type="region of interest" description="Disordered" evidence="1">
    <location>
        <begin position="16"/>
        <end position="66"/>
    </location>
</feature>
<feature type="compositionally biased region" description="Basic and acidic residues" evidence="1">
    <location>
        <begin position="270"/>
        <end position="279"/>
    </location>
</feature>
<feature type="region of interest" description="Disordered" evidence="1">
    <location>
        <begin position="270"/>
        <end position="295"/>
    </location>
</feature>
<name>A0ABQ8DLD0_BRANA</name>
<feature type="compositionally biased region" description="Basic residues" evidence="1">
    <location>
        <begin position="193"/>
        <end position="208"/>
    </location>
</feature>
<keyword evidence="3" id="KW-1185">Reference proteome</keyword>
<protein>
    <submittedName>
        <fullName evidence="2">Uncharacterized protein</fullName>
    </submittedName>
</protein>
<organism evidence="2 3">
    <name type="scientific">Brassica napus</name>
    <name type="common">Rape</name>
    <dbReference type="NCBI Taxonomy" id="3708"/>
    <lineage>
        <taxon>Eukaryota</taxon>
        <taxon>Viridiplantae</taxon>
        <taxon>Streptophyta</taxon>
        <taxon>Embryophyta</taxon>
        <taxon>Tracheophyta</taxon>
        <taxon>Spermatophyta</taxon>
        <taxon>Magnoliopsida</taxon>
        <taxon>eudicotyledons</taxon>
        <taxon>Gunneridae</taxon>
        <taxon>Pentapetalae</taxon>
        <taxon>rosids</taxon>
        <taxon>malvids</taxon>
        <taxon>Brassicales</taxon>
        <taxon>Brassicaceae</taxon>
        <taxon>Brassiceae</taxon>
        <taxon>Brassica</taxon>
    </lineage>
</organism>